<accession>A0A927FBH3</accession>
<gene>
    <name evidence="2" type="ORF">IEN85_21290</name>
</gene>
<dbReference type="AlphaFoldDB" id="A0A927FBH3"/>
<reference evidence="2" key="1">
    <citation type="submission" date="2020-09" db="EMBL/GenBank/DDBJ databases">
        <title>Pelagicoccus enzymogenes sp. nov. with an EPS production, isolated from marine sediment.</title>
        <authorList>
            <person name="Feng X."/>
        </authorList>
    </citation>
    <scope>NUCLEOTIDE SEQUENCE</scope>
    <source>
        <strain evidence="2">NFK12</strain>
    </source>
</reference>
<dbReference type="EMBL" id="JACYFG010000051">
    <property type="protein sequence ID" value="MBD5782048.1"/>
    <property type="molecule type" value="Genomic_DNA"/>
</dbReference>
<sequence>MNGIPFVCIATVSLFASCYAVAAEIPVVFTIVESERTGSIRYSTGDTSEQTFQHTGSMEATLSFDPATQSPTAIRFTAGLISESPTTFKNTATMYLHGLGIKKVVFEQSTTGLQMRVNTIGAAHPISPEGKILENDRLESFPIAGILTAKLTIDGRTQTQEINVATNPPDRTEGPVGTDLSLQVFEESRNGRTSNYRIAFITVVDTRRSEFMPNTDTAVTRTLNGSSLAEATFNAPSPFGQWLLENGYELQHDGTQNAAGIPLALLFAFNLPANYSGALPWKAELENGKPMLTLQLPASGLKQAIQIESCSELGSGIWEKVHPSAFVNGQSDLSTGAMGQRRILFTDTYCLFYRITTAENNL</sequence>
<organism evidence="2 3">
    <name type="scientific">Pelagicoccus enzymogenes</name>
    <dbReference type="NCBI Taxonomy" id="2773457"/>
    <lineage>
        <taxon>Bacteria</taxon>
        <taxon>Pseudomonadati</taxon>
        <taxon>Verrucomicrobiota</taxon>
        <taxon>Opitutia</taxon>
        <taxon>Puniceicoccales</taxon>
        <taxon>Pelagicoccaceae</taxon>
        <taxon>Pelagicoccus</taxon>
    </lineage>
</organism>
<name>A0A927FBH3_9BACT</name>
<proteinExistence type="predicted"/>
<evidence type="ECO:0000313" key="3">
    <source>
        <dbReference type="Proteomes" id="UP000622317"/>
    </source>
</evidence>
<evidence type="ECO:0000313" key="2">
    <source>
        <dbReference type="EMBL" id="MBD5782048.1"/>
    </source>
</evidence>
<evidence type="ECO:0000256" key="1">
    <source>
        <dbReference type="SAM" id="SignalP"/>
    </source>
</evidence>
<keyword evidence="1" id="KW-0732">Signal</keyword>
<protein>
    <submittedName>
        <fullName evidence="2">Uncharacterized protein</fullName>
    </submittedName>
</protein>
<comment type="caution">
    <text evidence="2">The sequence shown here is derived from an EMBL/GenBank/DDBJ whole genome shotgun (WGS) entry which is preliminary data.</text>
</comment>
<feature type="signal peptide" evidence="1">
    <location>
        <begin position="1"/>
        <end position="22"/>
    </location>
</feature>
<feature type="chain" id="PRO_5038009417" evidence="1">
    <location>
        <begin position="23"/>
        <end position="362"/>
    </location>
</feature>
<dbReference type="Proteomes" id="UP000622317">
    <property type="component" value="Unassembled WGS sequence"/>
</dbReference>
<dbReference type="RefSeq" id="WP_191619115.1">
    <property type="nucleotide sequence ID" value="NZ_JACYFG010000051.1"/>
</dbReference>
<keyword evidence="3" id="KW-1185">Reference proteome</keyword>